<organism evidence="6 7">
    <name type="scientific">Eimeria acervulina</name>
    <name type="common">Coccidian parasite</name>
    <dbReference type="NCBI Taxonomy" id="5801"/>
    <lineage>
        <taxon>Eukaryota</taxon>
        <taxon>Sar</taxon>
        <taxon>Alveolata</taxon>
        <taxon>Apicomplexa</taxon>
        <taxon>Conoidasida</taxon>
        <taxon>Coccidia</taxon>
        <taxon>Eucoccidiorida</taxon>
        <taxon>Eimeriorina</taxon>
        <taxon>Eimeriidae</taxon>
        <taxon>Eimeria</taxon>
    </lineage>
</organism>
<dbReference type="OMA" id="QILFNAW"/>
<accession>U6GG24</accession>
<dbReference type="PANTHER" id="PTHR43107:SF15">
    <property type="entry name" value="FATTY ACID TRANSPORT PROTEIN 3, ISOFORM A"/>
    <property type="match status" value="1"/>
</dbReference>
<gene>
    <name evidence="6" type="ORF">EAH_00005140</name>
</gene>
<dbReference type="Proteomes" id="UP000018050">
    <property type="component" value="Unassembled WGS sequence"/>
</dbReference>
<dbReference type="AlphaFoldDB" id="U6GG24"/>
<feature type="domain" description="AMP-dependent synthetase/ligase" evidence="5">
    <location>
        <begin position="142"/>
        <end position="481"/>
    </location>
</feature>
<evidence type="ECO:0000256" key="1">
    <source>
        <dbReference type="ARBA" id="ARBA00006432"/>
    </source>
</evidence>
<dbReference type="InterPro" id="IPR000873">
    <property type="entry name" value="AMP-dep_synth/lig_dom"/>
</dbReference>
<protein>
    <recommendedName>
        <fullName evidence="5">AMP-dependent synthetase/ligase domain-containing protein</fullName>
    </recommendedName>
</protein>
<sequence>MMANPQTKKTDVPQWLVDQIKNRTSKSLEDIEKEWATQLNARHDQLRTLEKDGHTTAARFFQHVAEEGPDRVFLVYGGAVEGGSSEDSCTQCCTRVLTYRHVDHASNSVAAWASKLQGKNPTKCGSCRAKGPTQSCAECVSNSRVVALMMHSSPEYLIVFFGLLKAGITVALVHPQLRGPLLRRALAEANADMLICDDLTLSSMRTAWLKPSGEEPDSAVAAVRHEDEGQPGSYPCSVYICGLKDAKEQDGERSLIPHVHSIVKEFLTEEEAAHHRGNTENRPNDEQHKCKPSGFPMLLKEPLRKLVGSHSERQAASGAHCAEMSLPCCCLYTADLEGHLRATWVSNSRFLSAGFCWLEAVNLTESDRLLLGVQLSHEVGLHALAAAIACKGALLLRSRSSLLCLWPDVKAMDATILWHTGMMWCRLLKAHESYQGGDQTQRLGSWSGNPQLRASIGTGLAGALWPVVKKVFNIPRILEFYSPRNLQTPQILFNAWDMPGACAFVPDFAWNSKELERIVEFNEKTGEVYREKTTKRGKEASRDKKTLIQRGELVSHIEPEHGLCLFTTEGETEQFLYRDLLEEGDLWCRSGDILERDAAGFLYLSKRIGSSFFIDGEVAPVHELARWLEHEPGVWGACVEGLQVFADRETAETVEKQLEDQQEGWPRTTFELLQTDQQRHRLKCLVACIHARLDASETEGKKESGSQVQACGPVDLDGSLVVLGEEKEVSGWKRQEGVQEPDEGMAMITLRAFLRRIRNSLDRGIHLAIRPKVLMLCLSTCCGEDCEHKHQGKACKLCSCTTDQKKCQCRCGCCWGCDGCSCRRESLQGLCDLVSNQDCDSSGDICKKDCKRCCFLFYADVNGDAFVPLTKESFKDFVCESYPNFGL</sequence>
<dbReference type="GO" id="GO:0005886">
    <property type="term" value="C:plasma membrane"/>
    <property type="evidence" value="ECO:0007669"/>
    <property type="project" value="TreeGrafter"/>
</dbReference>
<dbReference type="GO" id="GO:0004467">
    <property type="term" value="F:long-chain fatty acid-CoA ligase activity"/>
    <property type="evidence" value="ECO:0007669"/>
    <property type="project" value="TreeGrafter"/>
</dbReference>
<dbReference type="GO" id="GO:0005324">
    <property type="term" value="F:long-chain fatty acid transmembrane transporter activity"/>
    <property type="evidence" value="ECO:0007669"/>
    <property type="project" value="TreeGrafter"/>
</dbReference>
<dbReference type="PANTHER" id="PTHR43107">
    <property type="entry name" value="LONG-CHAIN FATTY ACID TRANSPORT PROTEIN"/>
    <property type="match status" value="1"/>
</dbReference>
<dbReference type="OrthoDB" id="288590at2759"/>
<evidence type="ECO:0000313" key="7">
    <source>
        <dbReference type="Proteomes" id="UP000018050"/>
    </source>
</evidence>
<comment type="similarity">
    <text evidence="1">Belongs to the ATP-dependent AMP-binding enzyme family.</text>
</comment>
<dbReference type="InterPro" id="IPR042099">
    <property type="entry name" value="ANL_N_sf"/>
</dbReference>
<dbReference type="SUPFAM" id="SSF56801">
    <property type="entry name" value="Acetyl-CoA synthetase-like"/>
    <property type="match status" value="1"/>
</dbReference>
<keyword evidence="4" id="KW-0067">ATP-binding</keyword>
<dbReference type="GeneID" id="25268584"/>
<keyword evidence="7" id="KW-1185">Reference proteome</keyword>
<evidence type="ECO:0000259" key="5">
    <source>
        <dbReference type="Pfam" id="PF00501"/>
    </source>
</evidence>
<dbReference type="Pfam" id="PF00501">
    <property type="entry name" value="AMP-binding"/>
    <property type="match status" value="1"/>
</dbReference>
<dbReference type="Gene3D" id="3.40.50.12780">
    <property type="entry name" value="N-terminal domain of ligase-like"/>
    <property type="match status" value="1"/>
</dbReference>
<dbReference type="EMBL" id="HG670680">
    <property type="protein sequence ID" value="CDI77524.1"/>
    <property type="molecule type" value="Genomic_DNA"/>
</dbReference>
<keyword evidence="3" id="KW-0547">Nucleotide-binding</keyword>
<dbReference type="GO" id="GO:0044539">
    <property type="term" value="P:long-chain fatty acid import into cell"/>
    <property type="evidence" value="ECO:0007669"/>
    <property type="project" value="TreeGrafter"/>
</dbReference>
<evidence type="ECO:0000256" key="4">
    <source>
        <dbReference type="ARBA" id="ARBA00022840"/>
    </source>
</evidence>
<evidence type="ECO:0000256" key="2">
    <source>
        <dbReference type="ARBA" id="ARBA00022598"/>
    </source>
</evidence>
<evidence type="ECO:0000256" key="3">
    <source>
        <dbReference type="ARBA" id="ARBA00022741"/>
    </source>
</evidence>
<reference evidence="6" key="1">
    <citation type="submission" date="2013-10" db="EMBL/GenBank/DDBJ databases">
        <title>Genomic analysis of the causative agents of coccidiosis in chickens.</title>
        <authorList>
            <person name="Reid A.J."/>
            <person name="Blake D."/>
            <person name="Billington K."/>
            <person name="Browne H."/>
            <person name="Dunn M."/>
            <person name="Hung S."/>
            <person name="Kawahara F."/>
            <person name="Miranda-Saavedra D."/>
            <person name="Mourier T."/>
            <person name="Nagra H."/>
            <person name="Otto T.D."/>
            <person name="Rawlings N."/>
            <person name="Sanchez A."/>
            <person name="Sanders M."/>
            <person name="Subramaniam C."/>
            <person name="Tay Y."/>
            <person name="Dear P."/>
            <person name="Doerig C."/>
            <person name="Gruber A."/>
            <person name="Parkinson J."/>
            <person name="Shirley M."/>
            <person name="Wan K.L."/>
            <person name="Berriman M."/>
            <person name="Tomley F."/>
            <person name="Pain A."/>
        </authorList>
    </citation>
    <scope>NUCLEOTIDE SEQUENCE [LARGE SCALE GENOMIC DNA]</scope>
    <source>
        <strain evidence="6">Houghton</strain>
    </source>
</reference>
<reference evidence="6" key="2">
    <citation type="submission" date="2013-10" db="EMBL/GenBank/DDBJ databases">
        <authorList>
            <person name="Aslett M."/>
        </authorList>
    </citation>
    <scope>NUCLEOTIDE SEQUENCE [LARGE SCALE GENOMIC DNA]</scope>
    <source>
        <strain evidence="6">Houghton</strain>
    </source>
</reference>
<keyword evidence="2" id="KW-0436">Ligase</keyword>
<dbReference type="GO" id="GO:0005524">
    <property type="term" value="F:ATP binding"/>
    <property type="evidence" value="ECO:0007669"/>
    <property type="project" value="UniProtKB-KW"/>
</dbReference>
<name>U6GG24_EIMAC</name>
<proteinExistence type="inferred from homology"/>
<dbReference type="RefSeq" id="XP_013252139.1">
    <property type="nucleotide sequence ID" value="XM_013396685.1"/>
</dbReference>
<dbReference type="VEuPathDB" id="ToxoDB:EAH_00005140"/>
<evidence type="ECO:0000313" key="6">
    <source>
        <dbReference type="EMBL" id="CDI77524.1"/>
    </source>
</evidence>